<evidence type="ECO:0000256" key="1">
    <source>
        <dbReference type="PROSITE-ProRule" id="PRU00339"/>
    </source>
</evidence>
<protein>
    <submittedName>
        <fullName evidence="3">Uncharacterized enzyme of heme biosynthesis</fullName>
    </submittedName>
</protein>
<dbReference type="Proteomes" id="UP000254209">
    <property type="component" value="Unassembled WGS sequence"/>
</dbReference>
<keyword evidence="2" id="KW-0732">Signal</keyword>
<dbReference type="PANTHER" id="PTHR12558:SF13">
    <property type="entry name" value="CELL DIVISION CYCLE PROTEIN 27 HOMOLOG"/>
    <property type="match status" value="1"/>
</dbReference>
<dbReference type="Pfam" id="PF13432">
    <property type="entry name" value="TPR_16"/>
    <property type="match status" value="2"/>
</dbReference>
<dbReference type="AlphaFoldDB" id="A0A376BNI7"/>
<evidence type="ECO:0000256" key="2">
    <source>
        <dbReference type="SAM" id="SignalP"/>
    </source>
</evidence>
<organism evidence="3 4">
    <name type="scientific">Alysiella crassa</name>
    <dbReference type="NCBI Taxonomy" id="153491"/>
    <lineage>
        <taxon>Bacteria</taxon>
        <taxon>Pseudomonadati</taxon>
        <taxon>Pseudomonadota</taxon>
        <taxon>Betaproteobacteria</taxon>
        <taxon>Neisseriales</taxon>
        <taxon>Neisseriaceae</taxon>
        <taxon>Alysiella</taxon>
    </lineage>
</organism>
<dbReference type="InterPro" id="IPR019734">
    <property type="entry name" value="TPR_rpt"/>
</dbReference>
<dbReference type="Gene3D" id="1.25.40.10">
    <property type="entry name" value="Tetratricopeptide repeat domain"/>
    <property type="match status" value="3"/>
</dbReference>
<keyword evidence="1" id="KW-0802">TPR repeat</keyword>
<feature type="repeat" description="TPR" evidence="1">
    <location>
        <begin position="553"/>
        <end position="586"/>
    </location>
</feature>
<proteinExistence type="predicted"/>
<evidence type="ECO:0000313" key="3">
    <source>
        <dbReference type="EMBL" id="SSY71236.1"/>
    </source>
</evidence>
<feature type="signal peptide" evidence="2">
    <location>
        <begin position="1"/>
        <end position="25"/>
    </location>
</feature>
<gene>
    <name evidence="3" type="ORF">NCTC10283_01376</name>
</gene>
<evidence type="ECO:0000313" key="4">
    <source>
        <dbReference type="Proteomes" id="UP000254209"/>
    </source>
</evidence>
<reference evidence="3 4" key="1">
    <citation type="submission" date="2018-06" db="EMBL/GenBank/DDBJ databases">
        <authorList>
            <consortium name="Pathogen Informatics"/>
            <person name="Doyle S."/>
        </authorList>
    </citation>
    <scope>NUCLEOTIDE SEQUENCE [LARGE SCALE GENOMIC DNA]</scope>
    <source>
        <strain evidence="3 4">NCTC10283</strain>
    </source>
</reference>
<accession>A0A376BNI7</accession>
<name>A0A376BNI7_9NEIS</name>
<sequence length="600" mass="68567">MPLLNCKMRVLVGLLGFGLSGSLWAAHTPNHVDINKSPELQRVTRITQQLERSKIIEDTQNTFSLLGAEIALERGQPELALNTYLAVLKKTKDPEVAERAMELAVSLRQYQLAEEIYALWQDIQPDASPAQRRISWARALASGNAPEVFEQLDAILSEAEEGQVRRIFLMLSQVSLHNSEMVRTGGKHIHKLAWQYADMPEAMIAETIYSAGNQETKHTIAALKKLSEIDTELSYVTRMTLGVLIREQPNILFKFFDKHDSRDLPTMWQELEIENLIQAKKYGEAQKRLKKLLDNNPNANLYFLAASQAYQHNKNAPEALIYLEKAHQHGTPQQKGRAATMLAIHFLSDNRWEEAEKWIARIQAAEFAFDKNVLEMSLAAERKQWNQVIKLYNDNRELAPNIQHHIFEEAQREQFYVFALAETRAPQAVLSELNRMLKAAEKNSDNQRIGVLLYQRGILYSDKLNRLNDAIVDLRRYLALNPESAAAQNSLGYTLLSLPEFVNEGAELISKAYQKDPENTAINDSMGWAYFMKGDYATAKIYLEFAYKNEPSAEVAAHLGETYWLMGEQDKARTVWQEGLKLDKNDRVLNQTLLKYNVKF</sequence>
<dbReference type="SMART" id="SM00028">
    <property type="entry name" value="TPR"/>
    <property type="match status" value="2"/>
</dbReference>
<dbReference type="SUPFAM" id="SSF48452">
    <property type="entry name" value="TPR-like"/>
    <property type="match status" value="2"/>
</dbReference>
<dbReference type="EMBL" id="UFSO01000002">
    <property type="protein sequence ID" value="SSY71236.1"/>
    <property type="molecule type" value="Genomic_DNA"/>
</dbReference>
<feature type="chain" id="PRO_5016721641" evidence="2">
    <location>
        <begin position="26"/>
        <end position="600"/>
    </location>
</feature>
<dbReference type="PROSITE" id="PS50005">
    <property type="entry name" value="TPR"/>
    <property type="match status" value="1"/>
</dbReference>
<dbReference type="STRING" id="1120980.GCA_000745955_02267"/>
<dbReference type="OrthoDB" id="9766710at2"/>
<keyword evidence="4" id="KW-1185">Reference proteome</keyword>
<dbReference type="PANTHER" id="PTHR12558">
    <property type="entry name" value="CELL DIVISION CYCLE 16,23,27"/>
    <property type="match status" value="1"/>
</dbReference>
<dbReference type="InterPro" id="IPR011990">
    <property type="entry name" value="TPR-like_helical_dom_sf"/>
</dbReference>